<keyword evidence="3" id="KW-0804">Transcription</keyword>
<organism evidence="5 6">
    <name type="scientific">Ancylobacter defluvii</name>
    <dbReference type="NCBI Taxonomy" id="1282440"/>
    <lineage>
        <taxon>Bacteria</taxon>
        <taxon>Pseudomonadati</taxon>
        <taxon>Pseudomonadota</taxon>
        <taxon>Alphaproteobacteria</taxon>
        <taxon>Hyphomicrobiales</taxon>
        <taxon>Xanthobacteraceae</taxon>
        <taxon>Ancylobacter</taxon>
    </lineage>
</organism>
<dbReference type="InterPro" id="IPR012318">
    <property type="entry name" value="HTH_CRP"/>
</dbReference>
<accession>A0A9W6NAA0</accession>
<dbReference type="RefSeq" id="WP_213366736.1">
    <property type="nucleotide sequence ID" value="NZ_BSFM01000006.1"/>
</dbReference>
<evidence type="ECO:0000313" key="5">
    <source>
        <dbReference type="EMBL" id="GLK83261.1"/>
    </source>
</evidence>
<dbReference type="PROSITE" id="PS51063">
    <property type="entry name" value="HTH_CRP_2"/>
    <property type="match status" value="1"/>
</dbReference>
<evidence type="ECO:0000259" key="4">
    <source>
        <dbReference type="PROSITE" id="PS51063"/>
    </source>
</evidence>
<protein>
    <submittedName>
        <fullName evidence="5">Transcriptional regulator</fullName>
    </submittedName>
</protein>
<dbReference type="PANTHER" id="PTHR24567">
    <property type="entry name" value="CRP FAMILY TRANSCRIPTIONAL REGULATORY PROTEIN"/>
    <property type="match status" value="1"/>
</dbReference>
<keyword evidence="2" id="KW-0238">DNA-binding</keyword>
<evidence type="ECO:0000256" key="2">
    <source>
        <dbReference type="ARBA" id="ARBA00023125"/>
    </source>
</evidence>
<keyword evidence="6" id="KW-1185">Reference proteome</keyword>
<dbReference type="InterPro" id="IPR050397">
    <property type="entry name" value="Env_Response_Regulators"/>
</dbReference>
<dbReference type="SUPFAM" id="SSF46785">
    <property type="entry name" value="Winged helix' DNA-binding domain"/>
    <property type="match status" value="1"/>
</dbReference>
<evidence type="ECO:0000313" key="6">
    <source>
        <dbReference type="Proteomes" id="UP001143330"/>
    </source>
</evidence>
<keyword evidence="1" id="KW-0805">Transcription regulation</keyword>
<dbReference type="InterPro" id="IPR036390">
    <property type="entry name" value="WH_DNA-bd_sf"/>
</dbReference>
<dbReference type="SUPFAM" id="SSF51206">
    <property type="entry name" value="cAMP-binding domain-like"/>
    <property type="match status" value="1"/>
</dbReference>
<feature type="domain" description="HTH crp-type" evidence="4">
    <location>
        <begin position="155"/>
        <end position="221"/>
    </location>
</feature>
<dbReference type="InterPro" id="IPR018490">
    <property type="entry name" value="cNMP-bd_dom_sf"/>
</dbReference>
<dbReference type="InterPro" id="IPR014710">
    <property type="entry name" value="RmlC-like_jellyroll"/>
</dbReference>
<comment type="caution">
    <text evidence="5">The sequence shown here is derived from an EMBL/GenBank/DDBJ whole genome shotgun (WGS) entry which is preliminary data.</text>
</comment>
<proteinExistence type="predicted"/>
<name>A0A9W6NAA0_9HYPH</name>
<dbReference type="GO" id="GO:0005829">
    <property type="term" value="C:cytosol"/>
    <property type="evidence" value="ECO:0007669"/>
    <property type="project" value="TreeGrafter"/>
</dbReference>
<dbReference type="GO" id="GO:0003677">
    <property type="term" value="F:DNA binding"/>
    <property type="evidence" value="ECO:0007669"/>
    <property type="project" value="UniProtKB-KW"/>
</dbReference>
<evidence type="ECO:0000256" key="1">
    <source>
        <dbReference type="ARBA" id="ARBA00023015"/>
    </source>
</evidence>
<dbReference type="PANTHER" id="PTHR24567:SF74">
    <property type="entry name" value="HTH-TYPE TRANSCRIPTIONAL REGULATOR ARCR"/>
    <property type="match status" value="1"/>
</dbReference>
<reference evidence="5" key="1">
    <citation type="journal article" date="2014" name="Int. J. Syst. Evol. Microbiol.">
        <title>Complete genome sequence of Corynebacterium casei LMG S-19264T (=DSM 44701T), isolated from a smear-ripened cheese.</title>
        <authorList>
            <consortium name="US DOE Joint Genome Institute (JGI-PGF)"/>
            <person name="Walter F."/>
            <person name="Albersmeier A."/>
            <person name="Kalinowski J."/>
            <person name="Ruckert C."/>
        </authorList>
    </citation>
    <scope>NUCLEOTIDE SEQUENCE</scope>
    <source>
        <strain evidence="5">VKM B-2789</strain>
    </source>
</reference>
<reference evidence="5" key="2">
    <citation type="submission" date="2023-01" db="EMBL/GenBank/DDBJ databases">
        <authorList>
            <person name="Sun Q."/>
            <person name="Evtushenko L."/>
        </authorList>
    </citation>
    <scope>NUCLEOTIDE SEQUENCE</scope>
    <source>
        <strain evidence="5">VKM B-2789</strain>
    </source>
</reference>
<dbReference type="AlphaFoldDB" id="A0A9W6NAA0"/>
<dbReference type="Proteomes" id="UP001143330">
    <property type="component" value="Unassembled WGS sequence"/>
</dbReference>
<dbReference type="Gene3D" id="2.60.120.10">
    <property type="entry name" value="Jelly Rolls"/>
    <property type="match status" value="1"/>
</dbReference>
<evidence type="ECO:0000256" key="3">
    <source>
        <dbReference type="ARBA" id="ARBA00023163"/>
    </source>
</evidence>
<dbReference type="Pfam" id="PF13545">
    <property type="entry name" value="HTH_Crp_2"/>
    <property type="match status" value="1"/>
</dbReference>
<dbReference type="GO" id="GO:0003700">
    <property type="term" value="F:DNA-binding transcription factor activity"/>
    <property type="evidence" value="ECO:0007669"/>
    <property type="project" value="TreeGrafter"/>
</dbReference>
<dbReference type="EMBL" id="BSFM01000006">
    <property type="protein sequence ID" value="GLK83261.1"/>
    <property type="molecule type" value="Genomic_DNA"/>
</dbReference>
<sequence>MAATGATNIPINGTATGNNLLAAVREVDFALLRGHLMRLERPAGAVLYEPGDDVRTVYFPCGPTLVSFMVMLEDGRPAEVGMVGREGAVGGIVSQGRLPAYCRAQVQIGGALLRLDSADLERAKEHSLNLRHLFSRYADCLLAQIFQSVACNAAHSIEQRTAKWLLGAMERTGDENVRLTQEQLAAMLAVGRSYIGRVLNSLREAGAVDTRRGRLVVKDATRLRQISCDCSDAVRRHFDEVLSGVYPSGDLTGHGVDIGAPAAPRRT</sequence>
<gene>
    <name evidence="5" type="ORF">GCM10017653_13300</name>
</gene>